<dbReference type="AlphaFoldDB" id="A0AA35YLB5"/>
<dbReference type="Proteomes" id="UP001177003">
    <property type="component" value="Chromosome 3"/>
</dbReference>
<name>A0AA35YLB5_LACSI</name>
<dbReference type="GO" id="GO:0008270">
    <property type="term" value="F:zinc ion binding"/>
    <property type="evidence" value="ECO:0007669"/>
    <property type="project" value="UniProtKB-KW"/>
</dbReference>
<dbReference type="PROSITE" id="PS50157">
    <property type="entry name" value="ZINC_FINGER_C2H2_2"/>
    <property type="match status" value="1"/>
</dbReference>
<dbReference type="SUPFAM" id="SSF57667">
    <property type="entry name" value="beta-beta-alpha zinc fingers"/>
    <property type="match status" value="1"/>
</dbReference>
<evidence type="ECO:0000259" key="3">
    <source>
        <dbReference type="PROSITE" id="PS50157"/>
    </source>
</evidence>
<feature type="domain" description="C2H2-type" evidence="3">
    <location>
        <begin position="52"/>
        <end position="79"/>
    </location>
</feature>
<feature type="region of interest" description="Disordered" evidence="2">
    <location>
        <begin position="169"/>
        <end position="193"/>
    </location>
</feature>
<dbReference type="GO" id="GO:0009736">
    <property type="term" value="P:cytokinin-activated signaling pathway"/>
    <property type="evidence" value="ECO:0007669"/>
    <property type="project" value="TreeGrafter"/>
</dbReference>
<evidence type="ECO:0000313" key="5">
    <source>
        <dbReference type="Proteomes" id="UP001177003"/>
    </source>
</evidence>
<proteinExistence type="predicted"/>
<sequence>MVEHDHYHQPKPFTAKPTQLKLFGIIVSKNQDAKPSKIPSNSSSASYDGRKYECHYCFREFENSQALGGHQNAHKRERQHLKRIQLKANRNAVRKTMISAMAPPPRLLLRGGPVMPPSTTSTSPPWAYITYAAQDFGVPHAYESRAAPSSAIGGVGMSSLTGVEHSYVGPPFTRSSNRDRAGNSGDIDLHLSL</sequence>
<keyword evidence="5" id="KW-1185">Reference proteome</keyword>
<evidence type="ECO:0000313" key="4">
    <source>
        <dbReference type="EMBL" id="CAI9276059.1"/>
    </source>
</evidence>
<dbReference type="GO" id="GO:0003700">
    <property type="term" value="F:DNA-binding transcription factor activity"/>
    <property type="evidence" value="ECO:0007669"/>
    <property type="project" value="TreeGrafter"/>
</dbReference>
<protein>
    <recommendedName>
        <fullName evidence="3">C2H2-type domain-containing protein</fullName>
    </recommendedName>
</protein>
<keyword evidence="1" id="KW-0862">Zinc</keyword>
<accession>A0AA35YLB5</accession>
<keyword evidence="1" id="KW-0863">Zinc-finger</keyword>
<dbReference type="PROSITE" id="PS00028">
    <property type="entry name" value="ZINC_FINGER_C2H2_1"/>
    <property type="match status" value="1"/>
</dbReference>
<dbReference type="GO" id="GO:0005634">
    <property type="term" value="C:nucleus"/>
    <property type="evidence" value="ECO:0007669"/>
    <property type="project" value="TreeGrafter"/>
</dbReference>
<dbReference type="PANTHER" id="PTHR46353:SF23">
    <property type="entry name" value="C2H2 ZINC FINGER-CONTAINING PROTEIN-RELATED"/>
    <property type="match status" value="1"/>
</dbReference>
<keyword evidence="1" id="KW-0479">Metal-binding</keyword>
<reference evidence="4" key="1">
    <citation type="submission" date="2023-04" db="EMBL/GenBank/DDBJ databases">
        <authorList>
            <person name="Vijverberg K."/>
            <person name="Xiong W."/>
            <person name="Schranz E."/>
        </authorList>
    </citation>
    <scope>NUCLEOTIDE SEQUENCE</scope>
</reference>
<evidence type="ECO:0000256" key="1">
    <source>
        <dbReference type="PROSITE-ProRule" id="PRU00042"/>
    </source>
</evidence>
<dbReference type="GO" id="GO:0010090">
    <property type="term" value="P:trichome morphogenesis"/>
    <property type="evidence" value="ECO:0007669"/>
    <property type="project" value="InterPro"/>
</dbReference>
<dbReference type="GO" id="GO:0009740">
    <property type="term" value="P:gibberellic acid mediated signaling pathway"/>
    <property type="evidence" value="ECO:0007669"/>
    <property type="project" value="TreeGrafter"/>
</dbReference>
<dbReference type="GO" id="GO:0000976">
    <property type="term" value="F:transcription cis-regulatory region binding"/>
    <property type="evidence" value="ECO:0007669"/>
    <property type="project" value="TreeGrafter"/>
</dbReference>
<dbReference type="PANTHER" id="PTHR46353">
    <property type="entry name" value="ZINC FINGER PROTEIN 5"/>
    <property type="match status" value="1"/>
</dbReference>
<dbReference type="InterPro" id="IPR044299">
    <property type="entry name" value="GIS3/ZFP5/ZFP6"/>
</dbReference>
<dbReference type="Gene3D" id="3.30.160.60">
    <property type="entry name" value="Classic Zinc Finger"/>
    <property type="match status" value="1"/>
</dbReference>
<dbReference type="EMBL" id="OX465079">
    <property type="protein sequence ID" value="CAI9276059.1"/>
    <property type="molecule type" value="Genomic_DNA"/>
</dbReference>
<dbReference type="InterPro" id="IPR013087">
    <property type="entry name" value="Znf_C2H2_type"/>
</dbReference>
<gene>
    <name evidence="4" type="ORF">LSALG_LOCUS16060</name>
</gene>
<organism evidence="4 5">
    <name type="scientific">Lactuca saligna</name>
    <name type="common">Willowleaf lettuce</name>
    <dbReference type="NCBI Taxonomy" id="75948"/>
    <lineage>
        <taxon>Eukaryota</taxon>
        <taxon>Viridiplantae</taxon>
        <taxon>Streptophyta</taxon>
        <taxon>Embryophyta</taxon>
        <taxon>Tracheophyta</taxon>
        <taxon>Spermatophyta</taxon>
        <taxon>Magnoliopsida</taxon>
        <taxon>eudicotyledons</taxon>
        <taxon>Gunneridae</taxon>
        <taxon>Pentapetalae</taxon>
        <taxon>asterids</taxon>
        <taxon>campanulids</taxon>
        <taxon>Asterales</taxon>
        <taxon>Asteraceae</taxon>
        <taxon>Cichorioideae</taxon>
        <taxon>Cichorieae</taxon>
        <taxon>Lactucinae</taxon>
        <taxon>Lactuca</taxon>
    </lineage>
</organism>
<evidence type="ECO:0000256" key="2">
    <source>
        <dbReference type="SAM" id="MobiDB-lite"/>
    </source>
</evidence>
<dbReference type="InterPro" id="IPR036236">
    <property type="entry name" value="Znf_C2H2_sf"/>
</dbReference>